<name>A0A383AAM6_9ZZZZ</name>
<proteinExistence type="predicted"/>
<protein>
    <submittedName>
        <fullName evidence="1">Uncharacterized protein</fullName>
    </submittedName>
</protein>
<reference evidence="1" key="1">
    <citation type="submission" date="2018-05" db="EMBL/GenBank/DDBJ databases">
        <authorList>
            <person name="Lanie J.A."/>
            <person name="Ng W.-L."/>
            <person name="Kazmierczak K.M."/>
            <person name="Andrzejewski T.M."/>
            <person name="Davidsen T.M."/>
            <person name="Wayne K.J."/>
            <person name="Tettelin H."/>
            <person name="Glass J.I."/>
            <person name="Rusch D."/>
            <person name="Podicherti R."/>
            <person name="Tsui H.-C.T."/>
            <person name="Winkler M.E."/>
        </authorList>
    </citation>
    <scope>NUCLEOTIDE SEQUENCE</scope>
</reference>
<organism evidence="1">
    <name type="scientific">marine metagenome</name>
    <dbReference type="NCBI Taxonomy" id="408172"/>
    <lineage>
        <taxon>unclassified sequences</taxon>
        <taxon>metagenomes</taxon>
        <taxon>ecological metagenomes</taxon>
    </lineage>
</organism>
<dbReference type="AlphaFoldDB" id="A0A383AAM6"/>
<dbReference type="EMBL" id="UINC01190200">
    <property type="protein sequence ID" value="SVE04235.1"/>
    <property type="molecule type" value="Genomic_DNA"/>
</dbReference>
<gene>
    <name evidence="1" type="ORF">METZ01_LOCUS457089</name>
</gene>
<accession>A0A383AAM6</accession>
<feature type="non-terminal residue" evidence="1">
    <location>
        <position position="53"/>
    </location>
</feature>
<evidence type="ECO:0000313" key="1">
    <source>
        <dbReference type="EMBL" id="SVE04235.1"/>
    </source>
</evidence>
<sequence length="53" mass="6108">MYLNERKIKQLAIETGFDIVKITDAKSFEKNEASAVERVRSGLMDGLPWYSEE</sequence>